<protein>
    <submittedName>
        <fullName evidence="1">Uncharacterized protein</fullName>
    </submittedName>
</protein>
<organism evidence="1 3">
    <name type="scientific">Bos indicus x Bos taurus</name>
    <name type="common">Hybrid cattle</name>
    <dbReference type="NCBI Taxonomy" id="30522"/>
    <lineage>
        <taxon>Eukaryota</taxon>
        <taxon>Metazoa</taxon>
        <taxon>Chordata</taxon>
        <taxon>Craniata</taxon>
        <taxon>Vertebrata</taxon>
        <taxon>Euteleostomi</taxon>
        <taxon>Mammalia</taxon>
        <taxon>Eutheria</taxon>
        <taxon>Laurasiatheria</taxon>
        <taxon>Artiodactyla</taxon>
        <taxon>Ruminantia</taxon>
        <taxon>Pecora</taxon>
        <taxon>Bovidae</taxon>
        <taxon>Bovinae</taxon>
        <taxon>Bos</taxon>
    </lineage>
</organism>
<evidence type="ECO:0000313" key="2">
    <source>
        <dbReference type="Proteomes" id="UP000314981"/>
    </source>
</evidence>
<evidence type="ECO:0000313" key="3">
    <source>
        <dbReference type="Proteomes" id="UP000429181"/>
    </source>
</evidence>
<name>A0A4W2G0L1_BOBOX</name>
<keyword evidence="2" id="KW-1185">Reference proteome</keyword>
<sequence length="123" mass="13331">MHLCRATLTRYHCSNYCCCRTGSFLVACWQVGHCSSMPEARLDTGTGGDSGRFILGGEVEAQASGLCWGWWWVGSSGKSLEGSWPGGNHRERCSCSWESEAECCSWVLLCRVGSGAGRLGEGR</sequence>
<dbReference type="AlphaFoldDB" id="A0A4W2G0L1"/>
<reference evidence="2 3" key="1">
    <citation type="submission" date="2018-11" db="EMBL/GenBank/DDBJ databases">
        <title>Haplotype-resolved cattle genomes.</title>
        <authorList>
            <person name="Low W.Y."/>
            <person name="Tearle R."/>
            <person name="Bickhart D.M."/>
            <person name="Rosen B.D."/>
            <person name="Koren S."/>
            <person name="Rhie A."/>
            <person name="Hiendleder S."/>
            <person name="Phillippy A.M."/>
            <person name="Smith T.P.L."/>
            <person name="Williams J.L."/>
        </authorList>
    </citation>
    <scope>NUCLEOTIDE SEQUENCE [LARGE SCALE GENOMIC DNA]</scope>
</reference>
<proteinExistence type="predicted"/>
<dbReference type="Ensembl" id="ENSBIXT00000034874.1">
    <property type="protein sequence ID" value="ENSBIXP00000020668.1"/>
    <property type="gene ID" value="ENSBIXG00000023945.1"/>
</dbReference>
<dbReference type="Proteomes" id="UP000314981">
    <property type="component" value="Chromosome 8"/>
</dbReference>
<accession>A0A4W2G0L1</accession>
<reference evidence="1" key="2">
    <citation type="submission" date="2025-05" db="UniProtKB">
        <authorList>
            <consortium name="Ensembl"/>
        </authorList>
    </citation>
    <scope>IDENTIFICATION</scope>
</reference>
<evidence type="ECO:0000313" key="1">
    <source>
        <dbReference type="Ensembl" id="ENSBIXP00005011860.1"/>
    </source>
</evidence>
<dbReference type="Proteomes" id="UP000429181">
    <property type="component" value="Chromosome 8"/>
</dbReference>
<dbReference type="Ensembl" id="ENSBIXT00005020967.1">
    <property type="protein sequence ID" value="ENSBIXP00005011860.1"/>
    <property type="gene ID" value="ENSBIXG00005016221.1"/>
</dbReference>